<accession>A0A0K0E9Q7</accession>
<reference evidence="4" key="1">
    <citation type="submission" date="2015-08" db="UniProtKB">
        <authorList>
            <consortium name="WormBaseParasite"/>
        </authorList>
    </citation>
    <scope>IDENTIFICATION</scope>
</reference>
<feature type="compositionally biased region" description="Low complexity" evidence="1">
    <location>
        <begin position="102"/>
        <end position="133"/>
    </location>
</feature>
<evidence type="ECO:0000313" key="5">
    <source>
        <dbReference type="WBParaSite" id="TCONS_00001744.p1"/>
    </source>
</evidence>
<feature type="region of interest" description="Disordered" evidence="1">
    <location>
        <begin position="81"/>
        <end position="138"/>
    </location>
</feature>
<organism evidence="4">
    <name type="scientific">Strongyloides stercoralis</name>
    <name type="common">Threadworm</name>
    <dbReference type="NCBI Taxonomy" id="6248"/>
    <lineage>
        <taxon>Eukaryota</taxon>
        <taxon>Metazoa</taxon>
        <taxon>Ecdysozoa</taxon>
        <taxon>Nematoda</taxon>
        <taxon>Chromadorea</taxon>
        <taxon>Rhabditida</taxon>
        <taxon>Tylenchina</taxon>
        <taxon>Panagrolaimomorpha</taxon>
        <taxon>Strongyloidoidea</taxon>
        <taxon>Strongyloididae</taxon>
        <taxon>Strongyloides</taxon>
    </lineage>
</organism>
<evidence type="ECO:0000256" key="2">
    <source>
        <dbReference type="SAM" id="SignalP"/>
    </source>
</evidence>
<protein>
    <submittedName>
        <fullName evidence="5">SXP/RAL-2 family protein Ani s 5-like cation-binding domain-containing protein</fullName>
    </submittedName>
</protein>
<dbReference type="WBParaSite" id="SSTP_0000623900.1">
    <property type="protein sequence ID" value="SSTP_0000623900.1"/>
    <property type="gene ID" value="SSTP_0000623900"/>
</dbReference>
<feature type="signal peptide" evidence="2">
    <location>
        <begin position="1"/>
        <end position="20"/>
    </location>
</feature>
<feature type="chain" id="PRO_5005327819" evidence="2">
    <location>
        <begin position="21"/>
        <end position="153"/>
    </location>
</feature>
<keyword evidence="2" id="KW-0732">Signal</keyword>
<dbReference type="Proteomes" id="UP000035681">
    <property type="component" value="Unplaced"/>
</dbReference>
<dbReference type="AlphaFoldDB" id="A0A0K0E9Q7"/>
<sequence length="153" mass="17062">MHSIKYLAFLLLLAIQFTLQDVPSFQESTKVNKVEEAVTPSKTTVAVPSENGKPLMQRLKDKVKNIEDKVKAQIHQIKVKTEDAMKNSKNKLSSMKDKAKESLSALKSKLPSIKLPGKSNNNKNNENNSNKPSFTDKIKGFGSGIKNKFSIFL</sequence>
<proteinExistence type="predicted"/>
<dbReference type="WBParaSite" id="TCONS_00001744.p1">
    <property type="protein sequence ID" value="TCONS_00001744.p1"/>
    <property type="gene ID" value="XLOC_001640"/>
</dbReference>
<evidence type="ECO:0000256" key="1">
    <source>
        <dbReference type="SAM" id="MobiDB-lite"/>
    </source>
</evidence>
<evidence type="ECO:0000313" key="3">
    <source>
        <dbReference type="Proteomes" id="UP000035681"/>
    </source>
</evidence>
<name>A0A0K0E9Q7_STRER</name>
<evidence type="ECO:0000313" key="4">
    <source>
        <dbReference type="WBParaSite" id="SSTP_0000623900.1"/>
    </source>
</evidence>
<keyword evidence="3" id="KW-1185">Reference proteome</keyword>